<proteinExistence type="predicted"/>
<dbReference type="Proteomes" id="UP000824025">
    <property type="component" value="Unassembled WGS sequence"/>
</dbReference>
<organism evidence="1 2">
    <name type="scientific">Candidatus Borkfalkia avicola</name>
    <dbReference type="NCBI Taxonomy" id="2838503"/>
    <lineage>
        <taxon>Bacteria</taxon>
        <taxon>Bacillati</taxon>
        <taxon>Bacillota</taxon>
        <taxon>Clostridia</taxon>
        <taxon>Christensenellales</taxon>
        <taxon>Christensenellaceae</taxon>
        <taxon>Candidatus Borkfalkia</taxon>
    </lineage>
</organism>
<reference evidence="1" key="1">
    <citation type="journal article" date="2021" name="PeerJ">
        <title>Extensive microbial diversity within the chicken gut microbiome revealed by metagenomics and culture.</title>
        <authorList>
            <person name="Gilroy R."/>
            <person name="Ravi A."/>
            <person name="Getino M."/>
            <person name="Pursley I."/>
            <person name="Horton D.L."/>
            <person name="Alikhan N.F."/>
            <person name="Baker D."/>
            <person name="Gharbi K."/>
            <person name="Hall N."/>
            <person name="Watson M."/>
            <person name="Adriaenssens E.M."/>
            <person name="Foster-Nyarko E."/>
            <person name="Jarju S."/>
            <person name="Secka A."/>
            <person name="Antonio M."/>
            <person name="Oren A."/>
            <person name="Chaudhuri R.R."/>
            <person name="La Ragione R."/>
            <person name="Hildebrand F."/>
            <person name="Pallen M.J."/>
        </authorList>
    </citation>
    <scope>NUCLEOTIDE SEQUENCE</scope>
    <source>
        <strain evidence="1">CHK192-19661</strain>
    </source>
</reference>
<reference evidence="1" key="2">
    <citation type="submission" date="2021-04" db="EMBL/GenBank/DDBJ databases">
        <authorList>
            <person name="Gilroy R."/>
        </authorList>
    </citation>
    <scope>NUCLEOTIDE SEQUENCE</scope>
    <source>
        <strain evidence="1">CHK192-19661</strain>
    </source>
</reference>
<dbReference type="AlphaFoldDB" id="A0A9D2II89"/>
<gene>
    <name evidence="1" type="ORF">H9726_06355</name>
</gene>
<evidence type="ECO:0000313" key="1">
    <source>
        <dbReference type="EMBL" id="HIZ10092.1"/>
    </source>
</evidence>
<sequence>MTLHITSGECSAEALRSEHPDYEILPFNEAMCEGDACLPVFGEEFCRLRTEALGVTMQEYMQKSPAQKLKNINSYDAAELYFDHDMFCAVNAITLLAYLEAAGFGGDICFNLLKQDGRADVLSRSRLCAAGYTRAYETVLLRRAPYKTGFDVFDRAIPLYLEYKKEDNALTRFARSFEGSETQCICAILENFREFGIGDVAARRICRETHRRK</sequence>
<name>A0A9D2II89_9FIRM</name>
<comment type="caution">
    <text evidence="1">The sequence shown here is derived from an EMBL/GenBank/DDBJ whole genome shotgun (WGS) entry which is preliminary data.</text>
</comment>
<evidence type="ECO:0000313" key="2">
    <source>
        <dbReference type="Proteomes" id="UP000824025"/>
    </source>
</evidence>
<protein>
    <submittedName>
        <fullName evidence="1">Uncharacterized protein</fullName>
    </submittedName>
</protein>
<accession>A0A9D2II89</accession>
<dbReference type="EMBL" id="DXCF01000032">
    <property type="protein sequence ID" value="HIZ10092.1"/>
    <property type="molecule type" value="Genomic_DNA"/>
</dbReference>